<sequence>MRTLENHEPRLDHRARLGGGSSRIDAAAAAVAEQETMRSGPELDEARTAPIALVRPAEQQVTRAAPEAPPRITVRHVLRSGAVEQAGTVVAVVGLLTGIATGSEWKAFALAFLGLVLQVVNVAAQSSLLRGKGAAGQGVIPRLVLLAVVPLSWESVPSLIVAALVAAAVLSEPVIVRVLRVTVGPAVGLPGVVPASAVRPGPKLIWFVNTLVCIAVAAGADLTEDVAPAHAAVAALAVLVTGVSGVLTGLAFRASRRNLALLPDAVAAYAPVFALHWDAPPGTEYQVTMWLPYLERIGERFILIVRNPAALAGIAARTRVPVVLRQDPRDIDAVVPPSLRTVFYVNNAARNTHLVRFTGLLHVQLNHGESDKAPSYSPVFRLYDKDFVAGQAAIDRFAKNGVRVPDGLFTIVGRPQVEHVLVGRSTSDRPTALYAPTWGGANADSDYCSLPIGVPIVQAMLDRGYEVVFRPHPYTRRNPEHAAIEDRIHALLAADARTTGRRHRFGAAATAESDVVDCFNRADLLVSDVSSVVPDFLYSEKPFAVASMQCAPEEFPESFPIARAAYVLDREGENIDAVLDAMTGDDPLADARCDAKRYFLGDFPAEGYADAFLREARRAVLGAV</sequence>
<accession>A0ABW4LD07</accession>
<dbReference type="EMBL" id="JBHUEA010000005">
    <property type="protein sequence ID" value="MFD1720834.1"/>
    <property type="molecule type" value="Genomic_DNA"/>
</dbReference>
<feature type="transmembrane region" description="Helical" evidence="1">
    <location>
        <begin position="107"/>
        <end position="124"/>
    </location>
</feature>
<evidence type="ECO:0000313" key="3">
    <source>
        <dbReference type="Proteomes" id="UP001597347"/>
    </source>
</evidence>
<name>A0ABW4LD07_9MICO</name>
<gene>
    <name evidence="2" type="ORF">ACFSBI_04670</name>
</gene>
<dbReference type="InterPro" id="IPR043148">
    <property type="entry name" value="TagF_C"/>
</dbReference>
<evidence type="ECO:0000313" key="2">
    <source>
        <dbReference type="EMBL" id="MFD1720834.1"/>
    </source>
</evidence>
<keyword evidence="3" id="KW-1185">Reference proteome</keyword>
<proteinExistence type="predicted"/>
<keyword evidence="1" id="KW-0472">Membrane</keyword>
<dbReference type="RefSeq" id="WP_377932531.1">
    <property type="nucleotide sequence ID" value="NZ_JBHUEA010000005.1"/>
</dbReference>
<feature type="transmembrane region" description="Helical" evidence="1">
    <location>
        <begin position="229"/>
        <end position="252"/>
    </location>
</feature>
<evidence type="ECO:0000256" key="1">
    <source>
        <dbReference type="SAM" id="Phobius"/>
    </source>
</evidence>
<dbReference type="Gene3D" id="3.40.50.12580">
    <property type="match status" value="1"/>
</dbReference>
<reference evidence="3" key="1">
    <citation type="journal article" date="2019" name="Int. J. Syst. Evol. Microbiol.">
        <title>The Global Catalogue of Microorganisms (GCM) 10K type strain sequencing project: providing services to taxonomists for standard genome sequencing and annotation.</title>
        <authorList>
            <consortium name="The Broad Institute Genomics Platform"/>
            <consortium name="The Broad Institute Genome Sequencing Center for Infectious Disease"/>
            <person name="Wu L."/>
            <person name="Ma J."/>
        </authorList>
    </citation>
    <scope>NUCLEOTIDE SEQUENCE [LARGE SCALE GENOMIC DNA]</scope>
    <source>
        <strain evidence="3">CGMCC 1.12471</strain>
    </source>
</reference>
<dbReference type="Proteomes" id="UP001597347">
    <property type="component" value="Unassembled WGS sequence"/>
</dbReference>
<feature type="transmembrane region" description="Helical" evidence="1">
    <location>
        <begin position="204"/>
        <end position="223"/>
    </location>
</feature>
<feature type="transmembrane region" description="Helical" evidence="1">
    <location>
        <begin position="144"/>
        <end position="168"/>
    </location>
</feature>
<keyword evidence="1" id="KW-0812">Transmembrane</keyword>
<feature type="transmembrane region" description="Helical" evidence="1">
    <location>
        <begin position="81"/>
        <end position="101"/>
    </location>
</feature>
<dbReference type="Pfam" id="PF04464">
    <property type="entry name" value="Glyphos_transf"/>
    <property type="match status" value="1"/>
</dbReference>
<protein>
    <submittedName>
        <fullName evidence="2">CDP-glycerol glycerophosphotransferase family protein</fullName>
    </submittedName>
</protein>
<organism evidence="2 3">
    <name type="scientific">Amnibacterium endophyticum</name>
    <dbReference type="NCBI Taxonomy" id="2109337"/>
    <lineage>
        <taxon>Bacteria</taxon>
        <taxon>Bacillati</taxon>
        <taxon>Actinomycetota</taxon>
        <taxon>Actinomycetes</taxon>
        <taxon>Micrococcales</taxon>
        <taxon>Microbacteriaceae</taxon>
        <taxon>Amnibacterium</taxon>
    </lineage>
</organism>
<comment type="caution">
    <text evidence="2">The sequence shown here is derived from an EMBL/GenBank/DDBJ whole genome shotgun (WGS) entry which is preliminary data.</text>
</comment>
<dbReference type="InterPro" id="IPR007554">
    <property type="entry name" value="Glycerophosphate_synth"/>
</dbReference>
<keyword evidence="1" id="KW-1133">Transmembrane helix</keyword>